<dbReference type="Gene3D" id="1.25.40.80">
    <property type="match status" value="1"/>
</dbReference>
<protein>
    <submittedName>
        <fullName evidence="1">Cryptochrome/photolyase family protein</fullName>
    </submittedName>
</protein>
<dbReference type="STRING" id="1123037.GCA_000425305_03023"/>
<organism evidence="1 2">
    <name type="scientific">Psychroserpens burtonensis</name>
    <dbReference type="NCBI Taxonomy" id="49278"/>
    <lineage>
        <taxon>Bacteria</taxon>
        <taxon>Pseudomonadati</taxon>
        <taxon>Bacteroidota</taxon>
        <taxon>Flavobacteriia</taxon>
        <taxon>Flavobacteriales</taxon>
        <taxon>Flavobacteriaceae</taxon>
        <taxon>Psychroserpens</taxon>
    </lineage>
</organism>
<dbReference type="PANTHER" id="PTHR38657:SF1">
    <property type="entry name" value="SLR1343 PROTEIN"/>
    <property type="match status" value="1"/>
</dbReference>
<dbReference type="Gene3D" id="1.10.10.1710">
    <property type="entry name" value="Deoxyribodipyrimidine photolyase-related"/>
    <property type="match status" value="1"/>
</dbReference>
<dbReference type="GO" id="GO:0016829">
    <property type="term" value="F:lyase activity"/>
    <property type="evidence" value="ECO:0007669"/>
    <property type="project" value="UniProtKB-KW"/>
</dbReference>
<dbReference type="Gene3D" id="3.40.50.620">
    <property type="entry name" value="HUPs"/>
    <property type="match status" value="1"/>
</dbReference>
<dbReference type="InterPro" id="IPR052551">
    <property type="entry name" value="UV-DNA_repair_photolyase"/>
</dbReference>
<dbReference type="Proteomes" id="UP000321938">
    <property type="component" value="Unassembled WGS sequence"/>
</dbReference>
<name>A0A5C7BDB1_9FLAO</name>
<dbReference type="AlphaFoldDB" id="A0A5C7BDB1"/>
<dbReference type="PANTHER" id="PTHR38657">
    <property type="entry name" value="SLR1343 PROTEIN"/>
    <property type="match status" value="1"/>
</dbReference>
<dbReference type="Gene3D" id="1.10.579.10">
    <property type="entry name" value="DNA Cyclobutane Dipyrimidine Photolyase, subunit A, domain 3"/>
    <property type="match status" value="1"/>
</dbReference>
<dbReference type="EMBL" id="VOSB01000021">
    <property type="protein sequence ID" value="TXE16043.1"/>
    <property type="molecule type" value="Genomic_DNA"/>
</dbReference>
<comment type="caution">
    <text evidence="1">The sequence shown here is derived from an EMBL/GenBank/DDBJ whole genome shotgun (WGS) entry which is preliminary data.</text>
</comment>
<gene>
    <name evidence="1" type="ORF">ES692_14080</name>
</gene>
<dbReference type="Pfam" id="PF04244">
    <property type="entry name" value="DPRP"/>
    <property type="match status" value="1"/>
</dbReference>
<dbReference type="SUPFAM" id="SSF48173">
    <property type="entry name" value="Cryptochrome/photolyase FAD-binding domain"/>
    <property type="match status" value="1"/>
</dbReference>
<sequence length="510" mass="60184">MKILRLILGDQLNIKHSWFNKPNDDVIYCLFEMRQETDYVKHHIQKVIGFFASMRQFAEELKTQGHTVDYFKINDKENTQSLVANVTTLIKSHNVERFEYMSPDEYRLDKQLSDFCDNLDKETLVVASEHFYTKRDDLATFFKGKKQYLMENFYRDMRKKHDILMVAGQPEGGKWNYDKSNRNKWKGDVPIPNYLLFKNDISEVKKDIETAGITTIGRFDTSTFSYPINRVQTLEQLKYFCKELLVHFGDYQDAMHTDEAYLFHSRLSFAMNIKLISPKDVVTTVMNYYRIHDDDINISQVEGFVRQIIGWREYMRGMYWAFMPEYKTKNTLDNHNTLPDFFWTGDTKMNCLSKTINNSLDNGYAHHIQRLMITGNYALLTQTHPDEVDAWYLGIYVDAIEWVQLTNTRGMSQFADGGKIATKPYVSSGSYINKMSNYCSDCHYNKSKKTEDDACPFNSLYWNFLDDKRPQLGKNFRMGMMYSLLDKMDKQVLQDIKKKAQHIIEHQDDY</sequence>
<accession>A0A5C7BDB1</accession>
<dbReference type="OrthoDB" id="5288100at2"/>
<dbReference type="InterPro" id="IPR014729">
    <property type="entry name" value="Rossmann-like_a/b/a_fold"/>
</dbReference>
<keyword evidence="2" id="KW-1185">Reference proteome</keyword>
<keyword evidence="1" id="KW-0456">Lyase</keyword>
<dbReference type="InterPro" id="IPR036134">
    <property type="entry name" value="Crypto/Photolyase_FAD-like_sf"/>
</dbReference>
<proteinExistence type="predicted"/>
<reference evidence="1 2" key="1">
    <citation type="submission" date="2019-08" db="EMBL/GenBank/DDBJ databases">
        <title>Genome of Psychroserpens burtonensis ACAM 167.</title>
        <authorList>
            <person name="Bowman J.P."/>
        </authorList>
    </citation>
    <scope>NUCLEOTIDE SEQUENCE [LARGE SCALE GENOMIC DNA]</scope>
    <source>
        <strain evidence="1 2">ACAM 167</strain>
    </source>
</reference>
<evidence type="ECO:0000313" key="1">
    <source>
        <dbReference type="EMBL" id="TXE16043.1"/>
    </source>
</evidence>
<evidence type="ECO:0000313" key="2">
    <source>
        <dbReference type="Proteomes" id="UP000321938"/>
    </source>
</evidence>
<dbReference type="InterPro" id="IPR007357">
    <property type="entry name" value="PhrB-like"/>
</dbReference>
<dbReference type="RefSeq" id="WP_028872729.1">
    <property type="nucleotide sequence ID" value="NZ_VOSB01000021.1"/>
</dbReference>